<dbReference type="InterPro" id="IPR009057">
    <property type="entry name" value="Homeodomain-like_sf"/>
</dbReference>
<evidence type="ECO:0000313" key="3">
    <source>
        <dbReference type="EMBL" id="KCZ89654.1"/>
    </source>
</evidence>
<evidence type="ECO:0000313" key="4">
    <source>
        <dbReference type="Proteomes" id="UP000024816"/>
    </source>
</evidence>
<proteinExistence type="predicted"/>
<dbReference type="Proteomes" id="UP000024816">
    <property type="component" value="Unassembled WGS sequence"/>
</dbReference>
<dbReference type="GO" id="GO:0043565">
    <property type="term" value="F:sequence-specific DNA binding"/>
    <property type="evidence" value="ECO:0007669"/>
    <property type="project" value="InterPro"/>
</dbReference>
<keyword evidence="4" id="KW-1185">Reference proteome</keyword>
<dbReference type="Gene3D" id="3.30.450.40">
    <property type="match status" value="1"/>
</dbReference>
<name>A0A059FG93_9PROT</name>
<dbReference type="PRINTS" id="PR01590">
    <property type="entry name" value="HTHFIS"/>
</dbReference>
<feature type="domain" description="DNA binding HTH" evidence="2">
    <location>
        <begin position="279"/>
        <end position="318"/>
    </location>
</feature>
<sequence>MKRDDPPVRHAEKVRSVALSRSAAAQSSLAASWARSMKTYGLEPDAPGNSDARLEQTELHQRRDGLGRILATSAPVMDRLYASLGLAGCSVFLSDTEGVVIDHRMADSDGALFRSAGLCEGGVWSEAVQGTNGIGTCIAEQRAVTIYRDQHFHDRNTVMSCMGAPIFDEHGAIAAVLDVSSCRDDLTQPFATLIAQTVTDAARQIEADHFQSAFASRRILRGSGDGQKGAVLLAVDGDDLVVGATRAARAIYGLGHDNRIDPRPAGDLFGDSESRGVGLEGAERRELRRAIARANGNMAAAARALGISRATLYRRMDQLGLSRD</sequence>
<comment type="caution">
    <text evidence="3">The sequence shown here is derived from an EMBL/GenBank/DDBJ whole genome shotgun (WGS) entry which is preliminary data.</text>
</comment>
<reference evidence="3 4" key="1">
    <citation type="journal article" date="2014" name="Antonie Van Leeuwenhoek">
        <title>Hyphomonas beringensis sp. nov. and Hyphomonas chukchiensis sp. nov., isolated from surface seawater of the Bering Sea and Chukchi Sea.</title>
        <authorList>
            <person name="Li C."/>
            <person name="Lai Q."/>
            <person name="Li G."/>
            <person name="Dong C."/>
            <person name="Wang J."/>
            <person name="Liao Y."/>
            <person name="Shao Z."/>
        </authorList>
    </citation>
    <scope>NUCLEOTIDE SEQUENCE [LARGE SCALE GENOMIC DNA]</scope>
    <source>
        <strain evidence="3 4">VP2</strain>
    </source>
</reference>
<protein>
    <submittedName>
        <fullName evidence="3">Fis family transcriptional regulator</fullName>
    </submittedName>
</protein>
<dbReference type="SUPFAM" id="SSF46689">
    <property type="entry name" value="Homeodomain-like"/>
    <property type="match status" value="1"/>
</dbReference>
<dbReference type="STRING" id="1280952.HJA_05362"/>
<feature type="domain" description="GAF" evidence="1">
    <location>
        <begin position="71"/>
        <end position="205"/>
    </location>
</feature>
<dbReference type="Gene3D" id="1.10.10.60">
    <property type="entry name" value="Homeodomain-like"/>
    <property type="match status" value="1"/>
</dbReference>
<dbReference type="EMBL" id="ARYJ01000003">
    <property type="protein sequence ID" value="KCZ89654.1"/>
    <property type="molecule type" value="Genomic_DNA"/>
</dbReference>
<dbReference type="SUPFAM" id="SSF55781">
    <property type="entry name" value="GAF domain-like"/>
    <property type="match status" value="1"/>
</dbReference>
<dbReference type="InterPro" id="IPR003018">
    <property type="entry name" value="GAF"/>
</dbReference>
<dbReference type="PATRIC" id="fig|1280952.3.peg.1064"/>
<dbReference type="eggNOG" id="COG3284">
    <property type="taxonomic scope" value="Bacteria"/>
</dbReference>
<dbReference type="InterPro" id="IPR002197">
    <property type="entry name" value="HTH_Fis"/>
</dbReference>
<accession>A0A059FG93</accession>
<dbReference type="Pfam" id="PF02954">
    <property type="entry name" value="HTH_8"/>
    <property type="match status" value="1"/>
</dbReference>
<dbReference type="InterPro" id="IPR029016">
    <property type="entry name" value="GAF-like_dom_sf"/>
</dbReference>
<dbReference type="AlphaFoldDB" id="A0A059FG93"/>
<gene>
    <name evidence="3" type="ORF">HJA_05362</name>
</gene>
<dbReference type="OrthoDB" id="9805953at2"/>
<organism evidence="3 4">
    <name type="scientific">Hyphomonas jannaschiana VP2</name>
    <dbReference type="NCBI Taxonomy" id="1280952"/>
    <lineage>
        <taxon>Bacteria</taxon>
        <taxon>Pseudomonadati</taxon>
        <taxon>Pseudomonadota</taxon>
        <taxon>Alphaproteobacteria</taxon>
        <taxon>Hyphomonadales</taxon>
        <taxon>Hyphomonadaceae</taxon>
        <taxon>Hyphomonas</taxon>
    </lineage>
</organism>
<dbReference type="Pfam" id="PF01590">
    <property type="entry name" value="GAF"/>
    <property type="match status" value="1"/>
</dbReference>
<evidence type="ECO:0000259" key="1">
    <source>
        <dbReference type="Pfam" id="PF01590"/>
    </source>
</evidence>
<evidence type="ECO:0000259" key="2">
    <source>
        <dbReference type="Pfam" id="PF02954"/>
    </source>
</evidence>